<dbReference type="Proteomes" id="UP000077755">
    <property type="component" value="Chromosome 5"/>
</dbReference>
<gene>
    <name evidence="1" type="ORF">DCAR_0519641</name>
</gene>
<dbReference type="Gramene" id="KZM93935">
    <property type="protein sequence ID" value="KZM93935"/>
    <property type="gene ID" value="DCAR_017180"/>
</dbReference>
<dbReference type="EMBL" id="CP093347">
    <property type="protein sequence ID" value="WOH00282.1"/>
    <property type="molecule type" value="Genomic_DNA"/>
</dbReference>
<dbReference type="AlphaFoldDB" id="A0A164Y3U1"/>
<reference evidence="1" key="1">
    <citation type="journal article" date="2016" name="Nat. Genet.">
        <title>A high-quality carrot genome assembly provides new insights into carotenoid accumulation and asterid genome evolution.</title>
        <authorList>
            <person name="Iorizzo M."/>
            <person name="Ellison S."/>
            <person name="Senalik D."/>
            <person name="Zeng P."/>
            <person name="Satapoomin P."/>
            <person name="Huang J."/>
            <person name="Bowman M."/>
            <person name="Iovene M."/>
            <person name="Sanseverino W."/>
            <person name="Cavagnaro P."/>
            <person name="Yildiz M."/>
            <person name="Macko-Podgorni A."/>
            <person name="Moranska E."/>
            <person name="Grzebelus E."/>
            <person name="Grzebelus D."/>
            <person name="Ashrafi H."/>
            <person name="Zheng Z."/>
            <person name="Cheng S."/>
            <person name="Spooner D."/>
            <person name="Van Deynze A."/>
            <person name="Simon P."/>
        </authorList>
    </citation>
    <scope>NUCLEOTIDE SEQUENCE</scope>
    <source>
        <tissue evidence="1">Leaf</tissue>
    </source>
</reference>
<evidence type="ECO:0000313" key="1">
    <source>
        <dbReference type="EMBL" id="WOH00282.1"/>
    </source>
</evidence>
<name>A0A164Y3U1_DAUCS</name>
<reference evidence="1" key="2">
    <citation type="submission" date="2022-03" db="EMBL/GenBank/DDBJ databases">
        <title>Draft title - Genomic analysis of global carrot germplasm unveils the trajectory of domestication and the origin of high carotenoid orange carrot.</title>
        <authorList>
            <person name="Iorizzo M."/>
            <person name="Ellison S."/>
            <person name="Senalik D."/>
            <person name="Macko-Podgorni A."/>
            <person name="Grzebelus D."/>
            <person name="Bostan H."/>
            <person name="Rolling W."/>
            <person name="Curaba J."/>
            <person name="Simon P."/>
        </authorList>
    </citation>
    <scope>NUCLEOTIDE SEQUENCE</scope>
    <source>
        <tissue evidence="1">Leaf</tissue>
    </source>
</reference>
<protein>
    <submittedName>
        <fullName evidence="1">Uncharacterized protein</fullName>
    </submittedName>
</protein>
<accession>A0A164Y3U1</accession>
<keyword evidence="2" id="KW-1185">Reference proteome</keyword>
<proteinExistence type="predicted"/>
<evidence type="ECO:0000313" key="2">
    <source>
        <dbReference type="Proteomes" id="UP000077755"/>
    </source>
</evidence>
<sequence length="220" mass="23927">MRKDFCIDGGDDVRGSESAALGVGGNSVDIVSPLDVVDESISAPGAESAVTLREQVQLVSDLESKLQAEITTVKDMKKAMQKVQEQRDQLQVELNAMPSKEVIVSEFRSGAVYKKEILEAQAVGGSSEFAAKIDEIRGVFMCCIRVVGITNVIQVCLSCLHFHLRSLPPFMHACPFDVGALICVLSLVVGNLRMRIVIDMRHLLSAVLYLSDEFGVVLIC</sequence>
<organism evidence="1 2">
    <name type="scientific">Daucus carota subsp. sativus</name>
    <name type="common">Carrot</name>
    <dbReference type="NCBI Taxonomy" id="79200"/>
    <lineage>
        <taxon>Eukaryota</taxon>
        <taxon>Viridiplantae</taxon>
        <taxon>Streptophyta</taxon>
        <taxon>Embryophyta</taxon>
        <taxon>Tracheophyta</taxon>
        <taxon>Spermatophyta</taxon>
        <taxon>Magnoliopsida</taxon>
        <taxon>eudicotyledons</taxon>
        <taxon>Gunneridae</taxon>
        <taxon>Pentapetalae</taxon>
        <taxon>asterids</taxon>
        <taxon>campanulids</taxon>
        <taxon>Apiales</taxon>
        <taxon>Apiaceae</taxon>
        <taxon>Apioideae</taxon>
        <taxon>Scandiceae</taxon>
        <taxon>Daucinae</taxon>
        <taxon>Daucus</taxon>
        <taxon>Daucus sect. Daucus</taxon>
    </lineage>
</organism>